<evidence type="ECO:0000313" key="2">
    <source>
        <dbReference type="Proteomes" id="UP001521150"/>
    </source>
</evidence>
<name>A0ABS8Z1B3_9PSEU</name>
<organism evidence="1 2">
    <name type="scientific">Kibdelosporangium philippinense</name>
    <dbReference type="NCBI Taxonomy" id="211113"/>
    <lineage>
        <taxon>Bacteria</taxon>
        <taxon>Bacillati</taxon>
        <taxon>Actinomycetota</taxon>
        <taxon>Actinomycetes</taxon>
        <taxon>Pseudonocardiales</taxon>
        <taxon>Pseudonocardiaceae</taxon>
        <taxon>Kibdelosporangium</taxon>
    </lineage>
</organism>
<gene>
    <name evidence="1" type="ORF">LWC34_00165</name>
</gene>
<comment type="caution">
    <text evidence="1">The sequence shown here is derived from an EMBL/GenBank/DDBJ whole genome shotgun (WGS) entry which is preliminary data.</text>
</comment>
<dbReference type="EMBL" id="JAJVCN010000001">
    <property type="protein sequence ID" value="MCE7001262.1"/>
    <property type="molecule type" value="Genomic_DNA"/>
</dbReference>
<accession>A0ABS8Z1B3</accession>
<sequence length="51" mass="5571">MHGSWNHFVGPNAALFDDGADAELKHWNVYTIAVRRNGVTIPPTDQPPGPC</sequence>
<dbReference type="RefSeq" id="WP_233726330.1">
    <property type="nucleotide sequence ID" value="NZ_JAJVCN010000001.1"/>
</dbReference>
<reference evidence="1 2" key="1">
    <citation type="submission" date="2021-12" db="EMBL/GenBank/DDBJ databases">
        <title>Genome sequence of Kibdelosporangium philippinense ATCC 49844.</title>
        <authorList>
            <person name="Fedorov E.A."/>
            <person name="Omeragic M."/>
            <person name="Shalygina K.F."/>
            <person name="Maclea K.S."/>
        </authorList>
    </citation>
    <scope>NUCLEOTIDE SEQUENCE [LARGE SCALE GENOMIC DNA]</scope>
    <source>
        <strain evidence="1 2">ATCC 49844</strain>
    </source>
</reference>
<protein>
    <submittedName>
        <fullName evidence="1">Uncharacterized protein</fullName>
    </submittedName>
</protein>
<proteinExistence type="predicted"/>
<keyword evidence="2" id="KW-1185">Reference proteome</keyword>
<evidence type="ECO:0000313" key="1">
    <source>
        <dbReference type="EMBL" id="MCE7001262.1"/>
    </source>
</evidence>
<dbReference type="Proteomes" id="UP001521150">
    <property type="component" value="Unassembled WGS sequence"/>
</dbReference>